<dbReference type="PANTHER" id="PTHR47481">
    <property type="match status" value="1"/>
</dbReference>
<dbReference type="GO" id="GO:0003676">
    <property type="term" value="F:nucleic acid binding"/>
    <property type="evidence" value="ECO:0007669"/>
    <property type="project" value="InterPro"/>
</dbReference>
<dbReference type="InterPro" id="IPR054722">
    <property type="entry name" value="PolX-like_BBD"/>
</dbReference>
<evidence type="ECO:0000259" key="2">
    <source>
        <dbReference type="PROSITE" id="PS50158"/>
    </source>
</evidence>
<evidence type="ECO:0000313" key="4">
    <source>
        <dbReference type="WBParaSite" id="TMUE_2000007494.1"/>
    </source>
</evidence>
<dbReference type="Gene3D" id="4.10.60.10">
    <property type="entry name" value="Zinc finger, CCHC-type"/>
    <property type="match status" value="1"/>
</dbReference>
<organism evidence="3 4">
    <name type="scientific">Trichuris muris</name>
    <name type="common">Mouse whipworm</name>
    <dbReference type="NCBI Taxonomy" id="70415"/>
    <lineage>
        <taxon>Eukaryota</taxon>
        <taxon>Metazoa</taxon>
        <taxon>Ecdysozoa</taxon>
        <taxon>Nematoda</taxon>
        <taxon>Enoplea</taxon>
        <taxon>Dorylaimia</taxon>
        <taxon>Trichinellida</taxon>
        <taxon>Trichuridae</taxon>
        <taxon>Trichuris</taxon>
    </lineage>
</organism>
<dbReference type="PROSITE" id="PS50158">
    <property type="entry name" value="ZF_CCHC"/>
    <property type="match status" value="1"/>
</dbReference>
<dbReference type="GO" id="GO:0008270">
    <property type="term" value="F:zinc ion binding"/>
    <property type="evidence" value="ECO:0007669"/>
    <property type="project" value="UniProtKB-KW"/>
</dbReference>
<dbReference type="AlphaFoldDB" id="A0A5S6QJZ7"/>
<feature type="domain" description="CCHC-type" evidence="2">
    <location>
        <begin position="233"/>
        <end position="248"/>
    </location>
</feature>
<dbReference type="Pfam" id="PF00098">
    <property type="entry name" value="zf-CCHC"/>
    <property type="match status" value="1"/>
</dbReference>
<dbReference type="SUPFAM" id="SSF57756">
    <property type="entry name" value="Retrovirus zinc finger-like domains"/>
    <property type="match status" value="1"/>
</dbReference>
<proteinExistence type="predicted"/>
<dbReference type="Pfam" id="PF14223">
    <property type="entry name" value="Retrotran_gag_2"/>
    <property type="match status" value="1"/>
</dbReference>
<protein>
    <submittedName>
        <fullName evidence="4">CCHC-type domain-containing protein</fullName>
    </submittedName>
</protein>
<evidence type="ECO:0000256" key="1">
    <source>
        <dbReference type="PROSITE-ProRule" id="PRU00047"/>
    </source>
</evidence>
<keyword evidence="1" id="KW-0863">Zinc-finger</keyword>
<accession>A0A5S6QJZ7</accession>
<dbReference type="PANTHER" id="PTHR47481:SF14">
    <property type="entry name" value="RETROTRANSPOSON COPIA-LIKE N-TERMINAL DOMAIN-CONTAINING PROTEIN"/>
    <property type="match status" value="1"/>
</dbReference>
<sequence>MAEKESGSFPKLNGVNYHDWRFNMEWTLKKKKLWRYVDGSTVRPEPSSANVAEVQRFNEQSEIAQAIIVLAIEPLQQQHVRDCESARDVWLKLEAVFEPKSRPRMMQLTRALIGNKCAESEPMEDYVKRTRRLAAQLKEAGLEFKDDQLTTIMIANLPSSYDSVAAVILNWDERKYAFDNVKEALLTEYCRRQQQAAQRGDATEALATKTKVSRATVRKNTDWGAERRRNIVCFGCRKTGHIARQCPNKSAWQVQKQAKDSGLNVQLKVTNAEAFILDSGATRHICNSKDWFSKFRATAPSSVYSADDSKEALVAEGVGTVEVTLYCGTQGMLNTRLLNVFYVPKCRRNLISVSSLEKTGHYVVIKNKLARIYNVETKALIAEACARDGLYVLRAKNQR</sequence>
<dbReference type="STRING" id="70415.A0A5S6QJZ7"/>
<evidence type="ECO:0000313" key="3">
    <source>
        <dbReference type="Proteomes" id="UP000046395"/>
    </source>
</evidence>
<keyword evidence="1" id="KW-0862">Zinc</keyword>
<dbReference type="GO" id="GO:0019899">
    <property type="term" value="F:enzyme binding"/>
    <property type="evidence" value="ECO:0007669"/>
    <property type="project" value="UniProtKB-ARBA"/>
</dbReference>
<dbReference type="Proteomes" id="UP000046395">
    <property type="component" value="Unassembled WGS sequence"/>
</dbReference>
<name>A0A5S6QJZ7_TRIMR</name>
<dbReference type="InterPro" id="IPR001878">
    <property type="entry name" value="Znf_CCHC"/>
</dbReference>
<dbReference type="SMART" id="SM00343">
    <property type="entry name" value="ZnF_C2HC"/>
    <property type="match status" value="1"/>
</dbReference>
<keyword evidence="3" id="KW-1185">Reference proteome</keyword>
<dbReference type="InterPro" id="IPR036875">
    <property type="entry name" value="Znf_CCHC_sf"/>
</dbReference>
<dbReference type="WBParaSite" id="TMUE_2000007494.1">
    <property type="protein sequence ID" value="TMUE_2000007494.1"/>
    <property type="gene ID" value="WBGene00299903"/>
</dbReference>
<keyword evidence="1" id="KW-0479">Metal-binding</keyword>
<reference evidence="4" key="1">
    <citation type="submission" date="2019-12" db="UniProtKB">
        <authorList>
            <consortium name="WormBaseParasite"/>
        </authorList>
    </citation>
    <scope>IDENTIFICATION</scope>
</reference>
<dbReference type="Pfam" id="PF22936">
    <property type="entry name" value="Pol_BBD"/>
    <property type="match status" value="1"/>
</dbReference>